<dbReference type="EMBL" id="NBIV01000001">
    <property type="protein sequence ID" value="PXF49917.1"/>
    <property type="molecule type" value="Genomic_DNA"/>
</dbReference>
<feature type="transmembrane region" description="Helical" evidence="2">
    <location>
        <begin position="24"/>
        <end position="42"/>
    </location>
</feature>
<feature type="transmembrane region" description="Helical" evidence="2">
    <location>
        <begin position="88"/>
        <end position="109"/>
    </location>
</feature>
<name>A0A2V3J7N7_9FLOR</name>
<feature type="region of interest" description="Disordered" evidence="1">
    <location>
        <begin position="144"/>
        <end position="174"/>
    </location>
</feature>
<protein>
    <submittedName>
        <fullName evidence="3">Uncharacterized protein</fullName>
    </submittedName>
</protein>
<keyword evidence="2" id="KW-1133">Transmembrane helix</keyword>
<proteinExistence type="predicted"/>
<evidence type="ECO:0000256" key="2">
    <source>
        <dbReference type="SAM" id="Phobius"/>
    </source>
</evidence>
<dbReference type="OrthoDB" id="10630536at2759"/>
<evidence type="ECO:0000256" key="1">
    <source>
        <dbReference type="SAM" id="MobiDB-lite"/>
    </source>
</evidence>
<accession>A0A2V3J7N7</accession>
<keyword evidence="2" id="KW-0472">Membrane</keyword>
<sequence>MQPHPPSPQQPRVQPEQPQLKSRLYVQLFSWFGLLISVLHLFEGRSIGICLIPPLRKALVSLLVSNTFPNLAPALQKLLTDLSTDVHFFSIFSAVTSVLFDIMAAYWAFSLHADALAAVATSELHAPLLRPHASYTRPRVAGFGTLSRPGHPTPPPRTLQPFPGRGHRLGAGDP</sequence>
<gene>
    <name evidence="3" type="ORF">BWQ96_00077</name>
</gene>
<organism evidence="3 4">
    <name type="scientific">Gracilariopsis chorda</name>
    <dbReference type="NCBI Taxonomy" id="448386"/>
    <lineage>
        <taxon>Eukaryota</taxon>
        <taxon>Rhodophyta</taxon>
        <taxon>Florideophyceae</taxon>
        <taxon>Rhodymeniophycidae</taxon>
        <taxon>Gracilariales</taxon>
        <taxon>Gracilariaceae</taxon>
        <taxon>Gracilariopsis</taxon>
    </lineage>
</organism>
<evidence type="ECO:0000313" key="3">
    <source>
        <dbReference type="EMBL" id="PXF49917.1"/>
    </source>
</evidence>
<dbReference type="AlphaFoldDB" id="A0A2V3J7N7"/>
<keyword evidence="2" id="KW-0812">Transmembrane</keyword>
<dbReference type="Proteomes" id="UP000247409">
    <property type="component" value="Unassembled WGS sequence"/>
</dbReference>
<keyword evidence="4" id="KW-1185">Reference proteome</keyword>
<reference evidence="3 4" key="1">
    <citation type="journal article" date="2018" name="Mol. Biol. Evol.">
        <title>Analysis of the draft genome of the red seaweed Gracilariopsis chorda provides insights into genome size evolution in Rhodophyta.</title>
        <authorList>
            <person name="Lee J."/>
            <person name="Yang E.C."/>
            <person name="Graf L."/>
            <person name="Yang J.H."/>
            <person name="Qiu H."/>
            <person name="Zel Zion U."/>
            <person name="Chan C.X."/>
            <person name="Stephens T.G."/>
            <person name="Weber A.P.M."/>
            <person name="Boo G.H."/>
            <person name="Boo S.M."/>
            <person name="Kim K.M."/>
            <person name="Shin Y."/>
            <person name="Jung M."/>
            <person name="Lee S.J."/>
            <person name="Yim H.S."/>
            <person name="Lee J.H."/>
            <person name="Bhattacharya D."/>
            <person name="Yoon H.S."/>
        </authorList>
    </citation>
    <scope>NUCLEOTIDE SEQUENCE [LARGE SCALE GENOMIC DNA]</scope>
    <source>
        <strain evidence="3 4">SKKU-2015</strain>
        <tissue evidence="3">Whole body</tissue>
    </source>
</reference>
<evidence type="ECO:0000313" key="4">
    <source>
        <dbReference type="Proteomes" id="UP000247409"/>
    </source>
</evidence>
<comment type="caution">
    <text evidence="3">The sequence shown here is derived from an EMBL/GenBank/DDBJ whole genome shotgun (WGS) entry which is preliminary data.</text>
</comment>